<keyword evidence="6" id="KW-0963">Cytoplasm</keyword>
<dbReference type="NCBIfam" id="NF004393">
    <property type="entry name" value="PRK05751.1-4"/>
    <property type="match status" value="1"/>
</dbReference>
<comment type="subunit">
    <text evidence="6">Homotetramer, a dimer of dimers. One homotetramer interacts with 1 SecA dimer.</text>
</comment>
<dbReference type="Pfam" id="PF02556">
    <property type="entry name" value="SecB"/>
    <property type="match status" value="1"/>
</dbReference>
<evidence type="ECO:0000256" key="2">
    <source>
        <dbReference type="ARBA" id="ARBA00022448"/>
    </source>
</evidence>
<keyword evidence="8" id="KW-1185">Reference proteome</keyword>
<dbReference type="HAMAP" id="MF_00821">
    <property type="entry name" value="SecB"/>
    <property type="match status" value="1"/>
</dbReference>
<keyword evidence="2 6" id="KW-0813">Transport</keyword>
<evidence type="ECO:0000256" key="4">
    <source>
        <dbReference type="ARBA" id="ARBA00023010"/>
    </source>
</evidence>
<organism evidence="7 8">
    <name type="scientific">Methylotenera oryzisoli</name>
    <dbReference type="NCBI Taxonomy" id="2080758"/>
    <lineage>
        <taxon>Bacteria</taxon>
        <taxon>Pseudomonadati</taxon>
        <taxon>Pseudomonadota</taxon>
        <taxon>Betaproteobacteria</taxon>
        <taxon>Nitrosomonadales</taxon>
        <taxon>Methylophilaceae</taxon>
        <taxon>Methylotenera</taxon>
    </lineage>
</organism>
<keyword evidence="5 6" id="KW-0143">Chaperone</keyword>
<dbReference type="GO" id="GO:0051262">
    <property type="term" value="P:protein tetramerization"/>
    <property type="evidence" value="ECO:0007669"/>
    <property type="project" value="InterPro"/>
</dbReference>
<keyword evidence="3 6" id="KW-0653">Protein transport</keyword>
<evidence type="ECO:0000313" key="7">
    <source>
        <dbReference type="EMBL" id="TFW73387.1"/>
    </source>
</evidence>
<dbReference type="GO" id="GO:0051082">
    <property type="term" value="F:unfolded protein binding"/>
    <property type="evidence" value="ECO:0007669"/>
    <property type="project" value="InterPro"/>
</dbReference>
<dbReference type="OrthoDB" id="9795145at2"/>
<dbReference type="GO" id="GO:0005737">
    <property type="term" value="C:cytoplasm"/>
    <property type="evidence" value="ECO:0007669"/>
    <property type="project" value="UniProtKB-SubCell"/>
</dbReference>
<protein>
    <recommendedName>
        <fullName evidence="6">Protein-export protein SecB</fullName>
    </recommendedName>
</protein>
<accession>A0A4Y9VVY6</accession>
<dbReference type="PRINTS" id="PR01594">
    <property type="entry name" value="SECBCHAPRONE"/>
</dbReference>
<dbReference type="Proteomes" id="UP000297706">
    <property type="component" value="Unassembled WGS sequence"/>
</dbReference>
<dbReference type="InterPro" id="IPR035958">
    <property type="entry name" value="SecB-like_sf"/>
</dbReference>
<evidence type="ECO:0000256" key="5">
    <source>
        <dbReference type="ARBA" id="ARBA00023186"/>
    </source>
</evidence>
<dbReference type="Gene3D" id="3.10.420.10">
    <property type="entry name" value="SecB-like"/>
    <property type="match status" value="1"/>
</dbReference>
<sequence>MAQEDNNVAQEQAQQPGFSIEKIYVKDVSLEIPHAPQIFTDRTQPQVSIELSNLAQQIEESVFEVAIKVTVTSKIAEKTVFLVEVTQAGIFQVRNVPAESMEMIVGITCPNILFPYLRESVSDLIVRAGFQPVLLNPINFEALFAQQKQQEAEQAGSVQ</sequence>
<dbReference type="SUPFAM" id="SSF54611">
    <property type="entry name" value="SecB-like"/>
    <property type="match status" value="1"/>
</dbReference>
<evidence type="ECO:0000256" key="6">
    <source>
        <dbReference type="HAMAP-Rule" id="MF_00821"/>
    </source>
</evidence>
<dbReference type="GO" id="GO:0015031">
    <property type="term" value="P:protein transport"/>
    <property type="evidence" value="ECO:0007669"/>
    <property type="project" value="UniProtKB-UniRule"/>
</dbReference>
<comment type="subcellular location">
    <subcellularLocation>
        <location evidence="6">Cytoplasm</location>
    </subcellularLocation>
</comment>
<evidence type="ECO:0000313" key="8">
    <source>
        <dbReference type="Proteomes" id="UP000297706"/>
    </source>
</evidence>
<name>A0A4Y9VVY6_9PROT</name>
<dbReference type="RefSeq" id="WP_015831514.1">
    <property type="nucleotide sequence ID" value="NZ_PQVH01000001.1"/>
</dbReference>
<comment type="caution">
    <text evidence="7">The sequence shown here is derived from an EMBL/GenBank/DDBJ whole genome shotgun (WGS) entry which is preliminary data.</text>
</comment>
<dbReference type="GO" id="GO:0006457">
    <property type="term" value="P:protein folding"/>
    <property type="evidence" value="ECO:0007669"/>
    <property type="project" value="UniProtKB-UniRule"/>
</dbReference>
<dbReference type="PANTHER" id="PTHR36918:SF1">
    <property type="entry name" value="PROTEIN-EXPORT PROTEIN SECB"/>
    <property type="match status" value="1"/>
</dbReference>
<dbReference type="NCBIfam" id="NF004392">
    <property type="entry name" value="PRK05751.1-3"/>
    <property type="match status" value="1"/>
</dbReference>
<proteinExistence type="inferred from homology"/>
<dbReference type="PANTHER" id="PTHR36918">
    <property type="match status" value="1"/>
</dbReference>
<dbReference type="NCBIfam" id="NF004394">
    <property type="entry name" value="PRK05751.1-5"/>
    <property type="match status" value="1"/>
</dbReference>
<dbReference type="AlphaFoldDB" id="A0A4Y9VVY6"/>
<evidence type="ECO:0000256" key="1">
    <source>
        <dbReference type="ARBA" id="ARBA00009990"/>
    </source>
</evidence>
<dbReference type="EMBL" id="PQVH01000001">
    <property type="protein sequence ID" value="TFW73387.1"/>
    <property type="molecule type" value="Genomic_DNA"/>
</dbReference>
<reference evidence="7 8" key="1">
    <citation type="submission" date="2018-02" db="EMBL/GenBank/DDBJ databases">
        <title>A novel lanthanide dependent methylotroph, Methylotenera sp. La3113.</title>
        <authorList>
            <person name="Lv H."/>
            <person name="Tani A."/>
        </authorList>
    </citation>
    <scope>NUCLEOTIDE SEQUENCE [LARGE SCALE GENOMIC DNA]</scope>
    <source>
        <strain evidence="7 8">La3113</strain>
    </source>
</reference>
<dbReference type="NCBIfam" id="TIGR00809">
    <property type="entry name" value="secB"/>
    <property type="match status" value="1"/>
</dbReference>
<keyword evidence="4 6" id="KW-0811">Translocation</keyword>
<gene>
    <name evidence="6" type="primary">secB</name>
    <name evidence="7" type="ORF">C3Y98_00430</name>
</gene>
<evidence type="ECO:0000256" key="3">
    <source>
        <dbReference type="ARBA" id="ARBA00022927"/>
    </source>
</evidence>
<comment type="function">
    <text evidence="6">One of the proteins required for the normal export of preproteins out of the cell cytoplasm. It is a molecular chaperone that binds to a subset of precursor proteins, maintaining them in a translocation-competent state. It also specifically binds to its receptor SecA.</text>
</comment>
<comment type="similarity">
    <text evidence="1 6">Belongs to the SecB family.</text>
</comment>
<dbReference type="InterPro" id="IPR003708">
    <property type="entry name" value="SecB"/>
</dbReference>